<evidence type="ECO:0000313" key="8">
    <source>
        <dbReference type="Proteomes" id="UP000515909"/>
    </source>
</evidence>
<evidence type="ECO:0000313" key="6">
    <source>
        <dbReference type="EMBL" id="QNK39597.1"/>
    </source>
</evidence>
<dbReference type="PRINTS" id="PR00598">
    <property type="entry name" value="HTHMARR"/>
</dbReference>
<dbReference type="InterPro" id="IPR036388">
    <property type="entry name" value="WH-like_DNA-bd_sf"/>
</dbReference>
<dbReference type="AlphaFoldDB" id="A0A6N8I236"/>
<dbReference type="RefSeq" id="WP_066646876.1">
    <property type="nucleotide sequence ID" value="NZ_CP060286.1"/>
</dbReference>
<evidence type="ECO:0000256" key="3">
    <source>
        <dbReference type="ARBA" id="ARBA00023163"/>
    </source>
</evidence>
<reference evidence="6 8" key="2">
    <citation type="submission" date="2020-08" db="EMBL/GenBank/DDBJ databases">
        <title>The isolate Caproiciproducens sp. 7D4C2 produces n-caproate at mildly acidic conditions from hexoses: genome and rBOX comparison with related strains and chain-elongating bacteria.</title>
        <authorList>
            <person name="Esquivel-Elizondo S."/>
            <person name="Bagci C."/>
            <person name="Temovska M."/>
            <person name="Jeon B.S."/>
            <person name="Bessarab I."/>
            <person name="Williams R.B.H."/>
            <person name="Huson D.H."/>
            <person name="Angenent L.T."/>
        </authorList>
    </citation>
    <scope>NUCLEOTIDE SEQUENCE [LARGE SCALE GENOMIC DNA]</scope>
    <source>
        <strain evidence="6 8">7D4C2</strain>
    </source>
</reference>
<organism evidence="5 7">
    <name type="scientific">Caproicibacter fermentans</name>
    <dbReference type="NCBI Taxonomy" id="2576756"/>
    <lineage>
        <taxon>Bacteria</taxon>
        <taxon>Bacillati</taxon>
        <taxon>Bacillota</taxon>
        <taxon>Clostridia</taxon>
        <taxon>Eubacteriales</taxon>
        <taxon>Acutalibacteraceae</taxon>
        <taxon>Caproicibacter</taxon>
    </lineage>
</organism>
<gene>
    <name evidence="5" type="ORF">CAFE_29030</name>
    <name evidence="6" type="ORF">HCR03_12730</name>
</gene>
<accession>A0A7G8T7K6</accession>
<dbReference type="EMBL" id="CP060286">
    <property type="protein sequence ID" value="QNK39597.1"/>
    <property type="molecule type" value="Genomic_DNA"/>
</dbReference>
<keyword evidence="7" id="KW-1185">Reference proteome</keyword>
<dbReference type="OrthoDB" id="384891at2"/>
<dbReference type="PANTHER" id="PTHR42756:SF1">
    <property type="entry name" value="TRANSCRIPTIONAL REPRESSOR OF EMRAB OPERON"/>
    <property type="match status" value="1"/>
</dbReference>
<dbReference type="EMBL" id="VWXL01000084">
    <property type="protein sequence ID" value="MVB12171.1"/>
    <property type="molecule type" value="Genomic_DNA"/>
</dbReference>
<sequence>MKTERETIAKQLLNLMTEFNERDAQSRRFGTDTLLYHSEIHLLAFLKDHPDFHPAEIARSLSLTRGAVSQTLARLEAKGFIRKRQDPECCRCVLLSLTEKGLTACGNHEEQHRRYEQLIAGILENEDEPRLDFLQGFLEQLRKNLL</sequence>
<name>A0A6N8I236_9FIRM</name>
<reference evidence="5 7" key="1">
    <citation type="submission" date="2019-09" db="EMBL/GenBank/DDBJ databases">
        <title>Genome sequence of Clostridium sp. EA1.</title>
        <authorList>
            <person name="Poehlein A."/>
            <person name="Bengelsdorf F.R."/>
            <person name="Daniel R."/>
        </authorList>
    </citation>
    <scope>NUCLEOTIDE SEQUENCE [LARGE SCALE GENOMIC DNA]</scope>
    <source>
        <strain evidence="5 7">EA1</strain>
    </source>
</reference>
<dbReference type="GO" id="GO:0003700">
    <property type="term" value="F:DNA-binding transcription factor activity"/>
    <property type="evidence" value="ECO:0007669"/>
    <property type="project" value="InterPro"/>
</dbReference>
<dbReference type="Proteomes" id="UP000515909">
    <property type="component" value="Chromosome"/>
</dbReference>
<dbReference type="InterPro" id="IPR036390">
    <property type="entry name" value="WH_DNA-bd_sf"/>
</dbReference>
<keyword evidence="1" id="KW-0805">Transcription regulation</keyword>
<evidence type="ECO:0000256" key="2">
    <source>
        <dbReference type="ARBA" id="ARBA00023125"/>
    </source>
</evidence>
<dbReference type="SMART" id="SM00347">
    <property type="entry name" value="HTH_MARR"/>
    <property type="match status" value="1"/>
</dbReference>
<dbReference type="KEGG" id="cfem:HCR03_12730"/>
<evidence type="ECO:0000256" key="1">
    <source>
        <dbReference type="ARBA" id="ARBA00023015"/>
    </source>
</evidence>
<keyword evidence="3" id="KW-0804">Transcription</keyword>
<accession>A0A6N8I236</accession>
<dbReference type="Proteomes" id="UP000469440">
    <property type="component" value="Unassembled WGS sequence"/>
</dbReference>
<dbReference type="Pfam" id="PF01047">
    <property type="entry name" value="MarR"/>
    <property type="match status" value="1"/>
</dbReference>
<keyword evidence="2" id="KW-0238">DNA-binding</keyword>
<evidence type="ECO:0000313" key="7">
    <source>
        <dbReference type="Proteomes" id="UP000469440"/>
    </source>
</evidence>
<dbReference type="InterPro" id="IPR000835">
    <property type="entry name" value="HTH_MarR-typ"/>
</dbReference>
<evidence type="ECO:0000259" key="4">
    <source>
        <dbReference type="PROSITE" id="PS50995"/>
    </source>
</evidence>
<feature type="domain" description="HTH marR-type" evidence="4">
    <location>
        <begin position="5"/>
        <end position="143"/>
    </location>
</feature>
<dbReference type="PROSITE" id="PS50995">
    <property type="entry name" value="HTH_MARR_2"/>
    <property type="match status" value="1"/>
</dbReference>
<proteinExistence type="predicted"/>
<evidence type="ECO:0000313" key="5">
    <source>
        <dbReference type="EMBL" id="MVB12171.1"/>
    </source>
</evidence>
<protein>
    <submittedName>
        <fullName evidence="5">MarR family protein</fullName>
    </submittedName>
    <submittedName>
        <fullName evidence="6">MarR family transcriptional regulator</fullName>
    </submittedName>
</protein>
<dbReference type="PANTHER" id="PTHR42756">
    <property type="entry name" value="TRANSCRIPTIONAL REGULATOR, MARR"/>
    <property type="match status" value="1"/>
</dbReference>
<dbReference type="GO" id="GO:0003677">
    <property type="term" value="F:DNA binding"/>
    <property type="evidence" value="ECO:0007669"/>
    <property type="project" value="UniProtKB-KW"/>
</dbReference>
<dbReference type="SUPFAM" id="SSF46785">
    <property type="entry name" value="Winged helix' DNA-binding domain"/>
    <property type="match status" value="1"/>
</dbReference>
<dbReference type="Gene3D" id="1.10.10.10">
    <property type="entry name" value="Winged helix-like DNA-binding domain superfamily/Winged helix DNA-binding domain"/>
    <property type="match status" value="1"/>
</dbReference>